<feature type="region of interest" description="Disordered" evidence="1">
    <location>
        <begin position="1"/>
        <end position="75"/>
    </location>
</feature>
<keyword evidence="3" id="KW-1185">Reference proteome</keyword>
<name>A0AAV4DKN6_9GAST</name>
<feature type="compositionally biased region" description="Basic and acidic residues" evidence="1">
    <location>
        <begin position="1"/>
        <end position="10"/>
    </location>
</feature>
<accession>A0AAV4DKN6</accession>
<organism evidence="2 3">
    <name type="scientific">Plakobranchus ocellatus</name>
    <dbReference type="NCBI Taxonomy" id="259542"/>
    <lineage>
        <taxon>Eukaryota</taxon>
        <taxon>Metazoa</taxon>
        <taxon>Spiralia</taxon>
        <taxon>Lophotrochozoa</taxon>
        <taxon>Mollusca</taxon>
        <taxon>Gastropoda</taxon>
        <taxon>Heterobranchia</taxon>
        <taxon>Euthyneura</taxon>
        <taxon>Panpulmonata</taxon>
        <taxon>Sacoglossa</taxon>
        <taxon>Placobranchoidea</taxon>
        <taxon>Plakobranchidae</taxon>
        <taxon>Plakobranchus</taxon>
    </lineage>
</organism>
<feature type="compositionally biased region" description="Acidic residues" evidence="1">
    <location>
        <begin position="30"/>
        <end position="41"/>
    </location>
</feature>
<evidence type="ECO:0000256" key="1">
    <source>
        <dbReference type="SAM" id="MobiDB-lite"/>
    </source>
</evidence>
<proteinExistence type="predicted"/>
<comment type="caution">
    <text evidence="2">The sequence shown here is derived from an EMBL/GenBank/DDBJ whole genome shotgun (WGS) entry which is preliminary data.</text>
</comment>
<evidence type="ECO:0000313" key="3">
    <source>
        <dbReference type="Proteomes" id="UP000735302"/>
    </source>
</evidence>
<feature type="compositionally biased region" description="Basic and acidic residues" evidence="1">
    <location>
        <begin position="51"/>
        <end position="67"/>
    </location>
</feature>
<dbReference type="EMBL" id="BLXT01007977">
    <property type="protein sequence ID" value="GFO44594.1"/>
    <property type="molecule type" value="Genomic_DNA"/>
</dbReference>
<gene>
    <name evidence="2" type="ORF">PoB_007109900</name>
</gene>
<dbReference type="AlphaFoldDB" id="A0AAV4DKN6"/>
<evidence type="ECO:0000313" key="2">
    <source>
        <dbReference type="EMBL" id="GFO44594.1"/>
    </source>
</evidence>
<reference evidence="2 3" key="1">
    <citation type="journal article" date="2021" name="Elife">
        <title>Chloroplast acquisition without the gene transfer in kleptoplastic sea slugs, Plakobranchus ocellatus.</title>
        <authorList>
            <person name="Maeda T."/>
            <person name="Takahashi S."/>
            <person name="Yoshida T."/>
            <person name="Shimamura S."/>
            <person name="Takaki Y."/>
            <person name="Nagai Y."/>
            <person name="Toyoda A."/>
            <person name="Suzuki Y."/>
            <person name="Arimoto A."/>
            <person name="Ishii H."/>
            <person name="Satoh N."/>
            <person name="Nishiyama T."/>
            <person name="Hasebe M."/>
            <person name="Maruyama T."/>
            <person name="Minagawa J."/>
            <person name="Obokata J."/>
            <person name="Shigenobu S."/>
        </authorList>
    </citation>
    <scope>NUCLEOTIDE SEQUENCE [LARGE SCALE GENOMIC DNA]</scope>
</reference>
<protein>
    <submittedName>
        <fullName evidence="2">Uncharacterized protein</fullName>
    </submittedName>
</protein>
<sequence length="75" mass="8358">MERKVCRKLNEAGSEDDTSVDESTMVLDDNSSDDYEMDCGSDESTFGITAREAEVDKDRVGDEERTDIGSNQPYP</sequence>
<dbReference type="Proteomes" id="UP000735302">
    <property type="component" value="Unassembled WGS sequence"/>
</dbReference>